<dbReference type="EMBL" id="HBUF01051198">
    <property type="protein sequence ID" value="CAG6621877.1"/>
    <property type="molecule type" value="Transcribed_RNA"/>
</dbReference>
<reference evidence="2" key="1">
    <citation type="submission" date="2021-05" db="EMBL/GenBank/DDBJ databases">
        <authorList>
            <person name="Alioto T."/>
            <person name="Alioto T."/>
            <person name="Gomez Garrido J."/>
        </authorList>
    </citation>
    <scope>NUCLEOTIDE SEQUENCE</scope>
</reference>
<name>A0A8D8Q0F2_9HEMI</name>
<feature type="transmembrane region" description="Helical" evidence="1">
    <location>
        <begin position="31"/>
        <end position="50"/>
    </location>
</feature>
<keyword evidence="1" id="KW-0472">Membrane</keyword>
<organism evidence="2">
    <name type="scientific">Cacopsylla melanoneura</name>
    <dbReference type="NCBI Taxonomy" id="428564"/>
    <lineage>
        <taxon>Eukaryota</taxon>
        <taxon>Metazoa</taxon>
        <taxon>Ecdysozoa</taxon>
        <taxon>Arthropoda</taxon>
        <taxon>Hexapoda</taxon>
        <taxon>Insecta</taxon>
        <taxon>Pterygota</taxon>
        <taxon>Neoptera</taxon>
        <taxon>Paraneoptera</taxon>
        <taxon>Hemiptera</taxon>
        <taxon>Sternorrhyncha</taxon>
        <taxon>Psylloidea</taxon>
        <taxon>Psyllidae</taxon>
        <taxon>Psyllinae</taxon>
        <taxon>Cacopsylla</taxon>
    </lineage>
</organism>
<accession>A0A8D8Q0F2</accession>
<dbReference type="AlphaFoldDB" id="A0A8D8Q0F2"/>
<keyword evidence="1" id="KW-0812">Transmembrane</keyword>
<feature type="transmembrane region" description="Helical" evidence="1">
    <location>
        <begin position="90"/>
        <end position="110"/>
    </location>
</feature>
<keyword evidence="1" id="KW-1133">Transmembrane helix</keyword>
<evidence type="ECO:0000313" key="2">
    <source>
        <dbReference type="EMBL" id="CAG6621877.1"/>
    </source>
</evidence>
<feature type="transmembrane region" description="Helical" evidence="1">
    <location>
        <begin position="57"/>
        <end position="84"/>
    </location>
</feature>
<evidence type="ECO:0000256" key="1">
    <source>
        <dbReference type="SAM" id="Phobius"/>
    </source>
</evidence>
<protein>
    <submittedName>
        <fullName evidence="2">Uncharacterized protein</fullName>
    </submittedName>
</protein>
<sequence>MQVTRVGRCISSEQKLFLFIYSSHFFFFFKYRSHALLPLYFCLVIIPIGFKKYINAYIYIILACFVHILGIFSCILHVYFGMFFVHIRAYFFQFFVHIACIGLFFVQRLVGTNITMQ</sequence>
<dbReference type="EMBL" id="HBUF01051197">
    <property type="protein sequence ID" value="CAG6621876.1"/>
    <property type="molecule type" value="Transcribed_RNA"/>
</dbReference>
<proteinExistence type="predicted"/>